<dbReference type="Gene3D" id="2.160.20.10">
    <property type="entry name" value="Single-stranded right-handed beta-helix, Pectin lyase-like"/>
    <property type="match status" value="1"/>
</dbReference>
<dbReference type="CDD" id="cd23669">
    <property type="entry name" value="GH55_SacteLam55A-like"/>
    <property type="match status" value="1"/>
</dbReference>
<dbReference type="AlphaFoldDB" id="A0A812JC23"/>
<evidence type="ECO:0000313" key="2">
    <source>
        <dbReference type="Proteomes" id="UP000604046"/>
    </source>
</evidence>
<sequence>MDNISLTVDSLFQQLGPLETGKFSSLRVALLFKPGTYNVDVPVGFYTQVLGLGESPEDVTFTGSHGVYGPSEADNNNFNTFWKAAENLANRPALKRMAWSVSQAAPLRRVKVHGDLAFGTLGQDGPSKGSGGFIANSEVTGTLDLVRQQQWLIRSCKVQNTSYFNNPPRAVNFVYVGTQGAPEETSCTNSLESPLSPHPQNLVVEAAPVVLEKPYITVDPSGKYSLAIPRTARGRKGPAWHEADFVGFEEVFVATDTMNASVINAKLAAGRHVVLTPGIYRLPEPLRIGFNATVSTQVLLGLGMATLVPTAGNAAVEVGPSSGGVRVAGLLLQAGTVPSRVLLDWAPNSCDEENPGLLSDVFARVGGPDTEVVSADVMIQVDGNHVIMDNVWAWRADCCQNGCGTCVERYCNHGVVVNGGHVVSYGLFSEHCQKDLAVWNGEQGMSFFYQSEMDSYARQAWDHTPDYGENGVAGYRINARSHIGVGLGVYAYFVEPGNVVKAGIVLGPEADSKLTCPFAWNLNPAWYNNSQSEIQRAVRQEHAQVALF</sequence>
<evidence type="ECO:0000313" key="1">
    <source>
        <dbReference type="EMBL" id="CAE7199007.1"/>
    </source>
</evidence>
<dbReference type="InterPro" id="IPR012334">
    <property type="entry name" value="Pectin_lyas_fold"/>
</dbReference>
<dbReference type="OrthoDB" id="5959761at2759"/>
<accession>A0A812JC23</accession>
<proteinExistence type="predicted"/>
<reference evidence="1" key="1">
    <citation type="submission" date="2021-02" db="EMBL/GenBank/DDBJ databases">
        <authorList>
            <person name="Dougan E. K."/>
            <person name="Rhodes N."/>
            <person name="Thang M."/>
            <person name="Chan C."/>
        </authorList>
    </citation>
    <scope>NUCLEOTIDE SEQUENCE</scope>
</reference>
<gene>
    <name evidence="1" type="ORF">SNAT2548_LOCUS5800</name>
</gene>
<comment type="caution">
    <text evidence="1">The sequence shown here is derived from an EMBL/GenBank/DDBJ whole genome shotgun (WGS) entry which is preliminary data.</text>
</comment>
<dbReference type="InterPro" id="IPR059186">
    <property type="entry name" value="SACTE_4363"/>
</dbReference>
<organism evidence="1 2">
    <name type="scientific">Symbiodinium natans</name>
    <dbReference type="NCBI Taxonomy" id="878477"/>
    <lineage>
        <taxon>Eukaryota</taxon>
        <taxon>Sar</taxon>
        <taxon>Alveolata</taxon>
        <taxon>Dinophyceae</taxon>
        <taxon>Suessiales</taxon>
        <taxon>Symbiodiniaceae</taxon>
        <taxon>Symbiodinium</taxon>
    </lineage>
</organism>
<dbReference type="EMBL" id="CAJNDS010000376">
    <property type="protein sequence ID" value="CAE7199007.1"/>
    <property type="molecule type" value="Genomic_DNA"/>
</dbReference>
<dbReference type="Proteomes" id="UP000604046">
    <property type="component" value="Unassembled WGS sequence"/>
</dbReference>
<protein>
    <submittedName>
        <fullName evidence="1">Uncharacterized protein</fullName>
    </submittedName>
</protein>
<name>A0A812JC23_9DINO</name>
<keyword evidence="2" id="KW-1185">Reference proteome</keyword>